<dbReference type="EMBL" id="BSFQ01000023">
    <property type="protein sequence ID" value="GLL13609.1"/>
    <property type="molecule type" value="Genomic_DNA"/>
</dbReference>
<keyword evidence="3" id="KW-1185">Reference proteome</keyword>
<proteinExistence type="predicted"/>
<feature type="region of interest" description="Disordered" evidence="1">
    <location>
        <begin position="1"/>
        <end position="42"/>
    </location>
</feature>
<evidence type="ECO:0008006" key="4">
    <source>
        <dbReference type="Google" id="ProtNLM"/>
    </source>
</evidence>
<organism evidence="2 3">
    <name type="scientific">Pseudonocardia halophobica</name>
    <dbReference type="NCBI Taxonomy" id="29401"/>
    <lineage>
        <taxon>Bacteria</taxon>
        <taxon>Bacillati</taxon>
        <taxon>Actinomycetota</taxon>
        <taxon>Actinomycetes</taxon>
        <taxon>Pseudonocardiales</taxon>
        <taxon>Pseudonocardiaceae</taxon>
        <taxon>Pseudonocardia</taxon>
    </lineage>
</organism>
<feature type="compositionally biased region" description="Basic and acidic residues" evidence="1">
    <location>
        <begin position="1"/>
        <end position="11"/>
    </location>
</feature>
<reference evidence="2" key="1">
    <citation type="journal article" date="2014" name="Int. J. Syst. Evol. Microbiol.">
        <title>Complete genome sequence of Corynebacterium casei LMG S-19264T (=DSM 44701T), isolated from a smear-ripened cheese.</title>
        <authorList>
            <consortium name="US DOE Joint Genome Institute (JGI-PGF)"/>
            <person name="Walter F."/>
            <person name="Albersmeier A."/>
            <person name="Kalinowski J."/>
            <person name="Ruckert C."/>
        </authorList>
    </citation>
    <scope>NUCLEOTIDE SEQUENCE</scope>
    <source>
        <strain evidence="2">VKM Ac-1069</strain>
    </source>
</reference>
<evidence type="ECO:0000313" key="2">
    <source>
        <dbReference type="EMBL" id="GLL13609.1"/>
    </source>
</evidence>
<evidence type="ECO:0000256" key="1">
    <source>
        <dbReference type="SAM" id="MobiDB-lite"/>
    </source>
</evidence>
<dbReference type="Proteomes" id="UP001143463">
    <property type="component" value="Unassembled WGS sequence"/>
</dbReference>
<comment type="caution">
    <text evidence="2">The sequence shown here is derived from an EMBL/GenBank/DDBJ whole genome shotgun (WGS) entry which is preliminary data.</text>
</comment>
<name>A0A9W6L7E7_9PSEU</name>
<gene>
    <name evidence="2" type="ORF">GCM10017577_47530</name>
</gene>
<dbReference type="AlphaFoldDB" id="A0A9W6L7E7"/>
<sequence>MERVRLDKETVTEQEQVSGEVRKEQIEADGVQTDRARNSPDR</sequence>
<reference evidence="2" key="2">
    <citation type="submission" date="2023-01" db="EMBL/GenBank/DDBJ databases">
        <authorList>
            <person name="Sun Q."/>
            <person name="Evtushenko L."/>
        </authorList>
    </citation>
    <scope>NUCLEOTIDE SEQUENCE</scope>
    <source>
        <strain evidence="2">VKM Ac-1069</strain>
    </source>
</reference>
<accession>A0A9W6L7E7</accession>
<feature type="compositionally biased region" description="Basic and acidic residues" evidence="1">
    <location>
        <begin position="20"/>
        <end position="42"/>
    </location>
</feature>
<protein>
    <recommendedName>
        <fullName evidence="4">DUF2382 domain-containing protein</fullName>
    </recommendedName>
</protein>
<evidence type="ECO:0000313" key="3">
    <source>
        <dbReference type="Proteomes" id="UP001143463"/>
    </source>
</evidence>